<sequence length="139" mass="14804">MEFIQQNILLVAVAVTSGVMLLASFIRRPGSGKSVTPTQATLLINREDALTIDVREPNEYAAGHLPDSRNIPAAKLAERIGELEKFKERALIVVCQSGARSASASAQLGKAGFTQVHNLEGGIAKWVEAGLPIKKGGKK</sequence>
<dbReference type="Gene3D" id="3.40.250.10">
    <property type="entry name" value="Rhodanese-like domain"/>
    <property type="match status" value="1"/>
</dbReference>
<dbReference type="SUPFAM" id="SSF52821">
    <property type="entry name" value="Rhodanese/Cell cycle control phosphatase"/>
    <property type="match status" value="1"/>
</dbReference>
<dbReference type="PANTHER" id="PTHR43031:SF18">
    <property type="entry name" value="RHODANESE-RELATED SULFURTRANSFERASES"/>
    <property type="match status" value="1"/>
</dbReference>
<feature type="transmembrane region" description="Helical" evidence="1">
    <location>
        <begin position="6"/>
        <end position="26"/>
    </location>
</feature>
<keyword evidence="4" id="KW-1185">Reference proteome</keyword>
<dbReference type="OrthoDB" id="1445766at2"/>
<dbReference type="InterPro" id="IPR036873">
    <property type="entry name" value="Rhodanese-like_dom_sf"/>
</dbReference>
<dbReference type="PROSITE" id="PS50206">
    <property type="entry name" value="RHODANESE_3"/>
    <property type="match status" value="1"/>
</dbReference>
<dbReference type="EMBL" id="JACIGE010000005">
    <property type="protein sequence ID" value="MBB4247396.1"/>
    <property type="molecule type" value="Genomic_DNA"/>
</dbReference>
<organism evidence="3 4">
    <name type="scientific">Rhodocyclus tenuis</name>
    <name type="common">Rhodospirillum tenue</name>
    <dbReference type="NCBI Taxonomy" id="1066"/>
    <lineage>
        <taxon>Bacteria</taxon>
        <taxon>Pseudomonadati</taxon>
        <taxon>Pseudomonadota</taxon>
        <taxon>Betaproteobacteria</taxon>
        <taxon>Rhodocyclales</taxon>
        <taxon>Rhodocyclaceae</taxon>
        <taxon>Rhodocyclus</taxon>
    </lineage>
</organism>
<dbReference type="Pfam" id="PF00581">
    <property type="entry name" value="Rhodanese"/>
    <property type="match status" value="1"/>
</dbReference>
<keyword evidence="1" id="KW-0472">Membrane</keyword>
<dbReference type="Proteomes" id="UP000587070">
    <property type="component" value="Unassembled WGS sequence"/>
</dbReference>
<evidence type="ECO:0000259" key="2">
    <source>
        <dbReference type="PROSITE" id="PS50206"/>
    </source>
</evidence>
<dbReference type="RefSeq" id="WP_153116158.1">
    <property type="nucleotide sequence ID" value="NZ_JACIGE010000005.1"/>
</dbReference>
<evidence type="ECO:0000313" key="4">
    <source>
        <dbReference type="Proteomes" id="UP000587070"/>
    </source>
</evidence>
<name>A0A840G681_RHOTE</name>
<reference evidence="3 4" key="1">
    <citation type="submission" date="2020-08" db="EMBL/GenBank/DDBJ databases">
        <title>Genome sequencing of Purple Non-Sulfur Bacteria from various extreme environments.</title>
        <authorList>
            <person name="Mayer M."/>
        </authorList>
    </citation>
    <scope>NUCLEOTIDE SEQUENCE [LARGE SCALE GENOMIC DNA]</scope>
    <source>
        <strain evidence="3 4">2761</strain>
    </source>
</reference>
<gene>
    <name evidence="3" type="ORF">GGD90_001767</name>
</gene>
<feature type="domain" description="Rhodanese" evidence="2">
    <location>
        <begin position="45"/>
        <end position="135"/>
    </location>
</feature>
<keyword evidence="3" id="KW-0808">Transferase</keyword>
<accession>A0A840G681</accession>
<dbReference type="PANTHER" id="PTHR43031">
    <property type="entry name" value="FAD-DEPENDENT OXIDOREDUCTASE"/>
    <property type="match status" value="1"/>
</dbReference>
<keyword evidence="1" id="KW-0812">Transmembrane</keyword>
<proteinExistence type="predicted"/>
<evidence type="ECO:0000256" key="1">
    <source>
        <dbReference type="SAM" id="Phobius"/>
    </source>
</evidence>
<dbReference type="InterPro" id="IPR001763">
    <property type="entry name" value="Rhodanese-like_dom"/>
</dbReference>
<dbReference type="InterPro" id="IPR050229">
    <property type="entry name" value="GlpE_sulfurtransferase"/>
</dbReference>
<dbReference type="AlphaFoldDB" id="A0A840G681"/>
<dbReference type="CDD" id="cd00158">
    <property type="entry name" value="RHOD"/>
    <property type="match status" value="1"/>
</dbReference>
<dbReference type="GO" id="GO:0016740">
    <property type="term" value="F:transferase activity"/>
    <property type="evidence" value="ECO:0007669"/>
    <property type="project" value="UniProtKB-KW"/>
</dbReference>
<dbReference type="SMART" id="SM00450">
    <property type="entry name" value="RHOD"/>
    <property type="match status" value="1"/>
</dbReference>
<comment type="caution">
    <text evidence="3">The sequence shown here is derived from an EMBL/GenBank/DDBJ whole genome shotgun (WGS) entry which is preliminary data.</text>
</comment>
<protein>
    <submittedName>
        <fullName evidence="3">Rhodanese-related sulfurtransferase</fullName>
    </submittedName>
</protein>
<evidence type="ECO:0000313" key="3">
    <source>
        <dbReference type="EMBL" id="MBB4247396.1"/>
    </source>
</evidence>
<keyword evidence="1" id="KW-1133">Transmembrane helix</keyword>